<dbReference type="Gene3D" id="3.10.20.880">
    <property type="match status" value="1"/>
</dbReference>
<feature type="non-terminal residue" evidence="4">
    <location>
        <position position="217"/>
    </location>
</feature>
<protein>
    <recommendedName>
        <fullName evidence="5">RACo middle region domain-containing protein</fullName>
    </recommendedName>
</protein>
<dbReference type="AlphaFoldDB" id="X1EH66"/>
<sequence>WERIKDKLSLMKIENISNLKVPIEILKKITNLIRRADFRVTVTILNNEIIDIESGNTTKSSYGIAFDIGTTTVVGYLVDLRTGEELSVFAKTNPQVIHGDDIISRIEFVQKQKDGLEKLQREIVNTLNEIIRETTQKAKINKKNIYETVIVGNTCMHHLFLSLNPINLAPSPYIPVIKESLSLKAKDIPGLSLNPTANICMLPNISAFVGADIVGGI</sequence>
<evidence type="ECO:0000259" key="3">
    <source>
        <dbReference type="Pfam" id="PF17651"/>
    </source>
</evidence>
<name>X1EH66_9ZZZZ</name>
<gene>
    <name evidence="4" type="ORF">S03H2_23780</name>
</gene>
<evidence type="ECO:0000313" key="4">
    <source>
        <dbReference type="EMBL" id="GAH32671.1"/>
    </source>
</evidence>
<proteinExistence type="predicted"/>
<dbReference type="Pfam" id="PF17651">
    <property type="entry name" value="Raco_middle"/>
    <property type="match status" value="1"/>
</dbReference>
<dbReference type="EMBL" id="BARU01013051">
    <property type="protein sequence ID" value="GAH32671.1"/>
    <property type="molecule type" value="Genomic_DNA"/>
</dbReference>
<evidence type="ECO:0008006" key="5">
    <source>
        <dbReference type="Google" id="ProtNLM"/>
    </source>
</evidence>
<accession>X1EH66</accession>
<evidence type="ECO:0000256" key="1">
    <source>
        <dbReference type="SAM" id="Coils"/>
    </source>
</evidence>
<evidence type="ECO:0000259" key="2">
    <source>
        <dbReference type="Pfam" id="PF17650"/>
    </source>
</evidence>
<organism evidence="4">
    <name type="scientific">marine sediment metagenome</name>
    <dbReference type="NCBI Taxonomy" id="412755"/>
    <lineage>
        <taxon>unclassified sequences</taxon>
        <taxon>metagenomes</taxon>
        <taxon>ecological metagenomes</taxon>
    </lineage>
</organism>
<comment type="caution">
    <text evidence="4">The sequence shown here is derived from an EMBL/GenBank/DDBJ whole genome shotgun (WGS) entry which is preliminary data.</text>
</comment>
<feature type="non-terminal residue" evidence="4">
    <location>
        <position position="1"/>
    </location>
</feature>
<dbReference type="Gene3D" id="3.30.420.480">
    <property type="entry name" value="Domain of unknown function (DUF4445)"/>
    <property type="match status" value="1"/>
</dbReference>
<dbReference type="PANTHER" id="PTHR42895:SF2">
    <property type="entry name" value="IRON-SULFUR CLUSTER PROTEIN"/>
    <property type="match status" value="1"/>
</dbReference>
<dbReference type="Pfam" id="PF17650">
    <property type="entry name" value="RACo_linker"/>
    <property type="match status" value="1"/>
</dbReference>
<dbReference type="InterPro" id="IPR041414">
    <property type="entry name" value="Raco-like_middle"/>
</dbReference>
<dbReference type="InterPro" id="IPR052911">
    <property type="entry name" value="Corrinoid_activation_enz"/>
</dbReference>
<feature type="coiled-coil region" evidence="1">
    <location>
        <begin position="109"/>
        <end position="136"/>
    </location>
</feature>
<feature type="domain" description="RACo-like middle region" evidence="3">
    <location>
        <begin position="62"/>
        <end position="217"/>
    </location>
</feature>
<dbReference type="InterPro" id="IPR042259">
    <property type="entry name" value="Raco-like_middle_sf"/>
</dbReference>
<reference evidence="4" key="1">
    <citation type="journal article" date="2014" name="Front. Microbiol.">
        <title>High frequency of phylogenetically diverse reductive dehalogenase-homologous genes in deep subseafloor sedimentary metagenomes.</title>
        <authorList>
            <person name="Kawai M."/>
            <person name="Futagami T."/>
            <person name="Toyoda A."/>
            <person name="Takaki Y."/>
            <person name="Nishi S."/>
            <person name="Hori S."/>
            <person name="Arai W."/>
            <person name="Tsubouchi T."/>
            <person name="Morono Y."/>
            <person name="Uchiyama I."/>
            <person name="Ito T."/>
            <person name="Fujiyama A."/>
            <person name="Inagaki F."/>
            <person name="Takami H."/>
        </authorList>
    </citation>
    <scope>NUCLEOTIDE SEQUENCE</scope>
    <source>
        <strain evidence="4">Expedition CK06-06</strain>
    </source>
</reference>
<keyword evidence="1" id="KW-0175">Coiled coil</keyword>
<dbReference type="InterPro" id="IPR040506">
    <property type="entry name" value="RACo_linker"/>
</dbReference>
<feature type="domain" description="RACo linker region" evidence="2">
    <location>
        <begin position="1"/>
        <end position="59"/>
    </location>
</feature>
<dbReference type="PANTHER" id="PTHR42895">
    <property type="entry name" value="IRON-SULFUR CLUSTER-BINDING PROTEIN-RELATED"/>
    <property type="match status" value="1"/>
</dbReference>